<dbReference type="AlphaFoldDB" id="A0A835R155"/>
<accession>A0A835R155</accession>
<keyword evidence="2" id="KW-0472">Membrane</keyword>
<keyword evidence="4" id="KW-1185">Reference proteome</keyword>
<protein>
    <submittedName>
        <fullName evidence="3">Uncharacterized protein</fullName>
    </submittedName>
</protein>
<organism evidence="3 4">
    <name type="scientific">Vanilla planifolia</name>
    <name type="common">Vanilla</name>
    <dbReference type="NCBI Taxonomy" id="51239"/>
    <lineage>
        <taxon>Eukaryota</taxon>
        <taxon>Viridiplantae</taxon>
        <taxon>Streptophyta</taxon>
        <taxon>Embryophyta</taxon>
        <taxon>Tracheophyta</taxon>
        <taxon>Spermatophyta</taxon>
        <taxon>Magnoliopsida</taxon>
        <taxon>Liliopsida</taxon>
        <taxon>Asparagales</taxon>
        <taxon>Orchidaceae</taxon>
        <taxon>Vanilloideae</taxon>
        <taxon>Vanilleae</taxon>
        <taxon>Vanilla</taxon>
    </lineage>
</organism>
<feature type="transmembrane region" description="Helical" evidence="2">
    <location>
        <begin position="12"/>
        <end position="36"/>
    </location>
</feature>
<evidence type="ECO:0000313" key="3">
    <source>
        <dbReference type="EMBL" id="KAG0477507.1"/>
    </source>
</evidence>
<keyword evidence="2" id="KW-0812">Transmembrane</keyword>
<comment type="caution">
    <text evidence="3">The sequence shown here is derived from an EMBL/GenBank/DDBJ whole genome shotgun (WGS) entry which is preliminary data.</text>
</comment>
<name>A0A835R155_VANPL</name>
<gene>
    <name evidence="3" type="ORF">HPP92_014348</name>
</gene>
<evidence type="ECO:0000313" key="4">
    <source>
        <dbReference type="Proteomes" id="UP000636800"/>
    </source>
</evidence>
<keyword evidence="2" id="KW-1133">Transmembrane helix</keyword>
<dbReference type="EMBL" id="JADCNL010000006">
    <property type="protein sequence ID" value="KAG0477507.1"/>
    <property type="molecule type" value="Genomic_DNA"/>
</dbReference>
<feature type="region of interest" description="Disordered" evidence="1">
    <location>
        <begin position="48"/>
        <end position="74"/>
    </location>
</feature>
<proteinExistence type="predicted"/>
<sequence>MGFFSTLVATIYAYTGLSPMGFFTILALMVGVYHLVSGMFVSPEEVTTKVEKRSSIPEPEPGRSSPRNRSRLGR</sequence>
<evidence type="ECO:0000256" key="1">
    <source>
        <dbReference type="SAM" id="MobiDB-lite"/>
    </source>
</evidence>
<evidence type="ECO:0000256" key="2">
    <source>
        <dbReference type="SAM" id="Phobius"/>
    </source>
</evidence>
<dbReference type="Proteomes" id="UP000636800">
    <property type="component" value="Chromosome 6"/>
</dbReference>
<dbReference type="OrthoDB" id="1908108at2759"/>
<reference evidence="3 4" key="1">
    <citation type="journal article" date="2020" name="Nat. Food">
        <title>A phased Vanilla planifolia genome enables genetic improvement of flavour and production.</title>
        <authorList>
            <person name="Hasing T."/>
            <person name="Tang H."/>
            <person name="Brym M."/>
            <person name="Khazi F."/>
            <person name="Huang T."/>
            <person name="Chambers A.H."/>
        </authorList>
    </citation>
    <scope>NUCLEOTIDE SEQUENCE [LARGE SCALE GENOMIC DNA]</scope>
    <source>
        <tissue evidence="3">Leaf</tissue>
    </source>
</reference>